<evidence type="ECO:0000259" key="3">
    <source>
        <dbReference type="SMART" id="SM00824"/>
    </source>
</evidence>
<comment type="similarity">
    <text evidence="1">Belongs to the thioesterase family.</text>
</comment>
<evidence type="ECO:0000256" key="2">
    <source>
        <dbReference type="ARBA" id="ARBA00022801"/>
    </source>
</evidence>
<dbReference type="Gene3D" id="3.40.50.1820">
    <property type="entry name" value="alpha/beta hydrolase"/>
    <property type="match status" value="1"/>
</dbReference>
<proteinExistence type="inferred from homology"/>
<dbReference type="PANTHER" id="PTHR11487:SF0">
    <property type="entry name" value="S-ACYL FATTY ACID SYNTHASE THIOESTERASE, MEDIUM CHAIN"/>
    <property type="match status" value="1"/>
</dbReference>
<dbReference type="RefSeq" id="WP_241035127.1">
    <property type="nucleotide sequence ID" value="NZ_BAAAJF010000018.1"/>
</dbReference>
<dbReference type="Proteomes" id="UP001299970">
    <property type="component" value="Unassembled WGS sequence"/>
</dbReference>
<feature type="domain" description="Thioesterase TesA-like" evidence="3">
    <location>
        <begin position="25"/>
        <end position="219"/>
    </location>
</feature>
<keyword evidence="2 4" id="KW-0378">Hydrolase</keyword>
<dbReference type="InterPro" id="IPR029058">
    <property type="entry name" value="AB_hydrolase_fold"/>
</dbReference>
<reference evidence="4 5" key="1">
    <citation type="submission" date="2022-03" db="EMBL/GenBank/DDBJ databases">
        <title>Pseudonocardia alaer sp. nov., a novel actinomycete isolated from reed forest soil.</title>
        <authorList>
            <person name="Wang L."/>
        </authorList>
    </citation>
    <scope>NUCLEOTIDE SEQUENCE [LARGE SCALE GENOMIC DNA]</scope>
    <source>
        <strain evidence="4 5">Y-16303</strain>
    </source>
</reference>
<evidence type="ECO:0000313" key="4">
    <source>
        <dbReference type="EMBL" id="MCH6165092.1"/>
    </source>
</evidence>
<dbReference type="PANTHER" id="PTHR11487">
    <property type="entry name" value="THIOESTERASE"/>
    <property type="match status" value="1"/>
</dbReference>
<accession>A0ABS9T979</accession>
<dbReference type="InterPro" id="IPR012223">
    <property type="entry name" value="TEII"/>
</dbReference>
<gene>
    <name evidence="4" type="ORF">MMF94_05295</name>
</gene>
<evidence type="ECO:0000313" key="5">
    <source>
        <dbReference type="Proteomes" id="UP001299970"/>
    </source>
</evidence>
<sequence>MPQDAERRQWARVFHPAPDAPVRLVCFPHAGGTASYFGPLARASAPAVEVTAIQYPGRQDRFREPCLSSVDELADAVVGPMTAADDRPVALFGHSLGASVAFEVACRLEGLGRAPLAVFVSGRRAPSRPRDDSVHSLGDDALVAEIGKLGGTDPRVLAEKELLRLALPAVRADFRAAETYRWRGSGPISSPLHVHVGDDDPRVTEDEARAWAAHTTGICTLTRHPGGHFYLDSRTDQVLAAIRHELFSRAPSDRIPPRSST</sequence>
<organism evidence="4 5">
    <name type="scientific">Pseudonocardia alaniniphila</name>
    <dbReference type="NCBI Taxonomy" id="75291"/>
    <lineage>
        <taxon>Bacteria</taxon>
        <taxon>Bacillati</taxon>
        <taxon>Actinomycetota</taxon>
        <taxon>Actinomycetes</taxon>
        <taxon>Pseudonocardiales</taxon>
        <taxon>Pseudonocardiaceae</taxon>
        <taxon>Pseudonocardia</taxon>
    </lineage>
</organism>
<dbReference type="EMBL" id="JAKXMK010000004">
    <property type="protein sequence ID" value="MCH6165092.1"/>
    <property type="molecule type" value="Genomic_DNA"/>
</dbReference>
<keyword evidence="5" id="KW-1185">Reference proteome</keyword>
<dbReference type="Pfam" id="PF00975">
    <property type="entry name" value="Thioesterase"/>
    <property type="match status" value="1"/>
</dbReference>
<dbReference type="SMART" id="SM00824">
    <property type="entry name" value="PKS_TE"/>
    <property type="match status" value="1"/>
</dbReference>
<dbReference type="InterPro" id="IPR020802">
    <property type="entry name" value="TesA-like"/>
</dbReference>
<dbReference type="SUPFAM" id="SSF53474">
    <property type="entry name" value="alpha/beta-Hydrolases"/>
    <property type="match status" value="1"/>
</dbReference>
<protein>
    <submittedName>
        <fullName evidence="4">Alpha/beta fold hydrolase</fullName>
    </submittedName>
</protein>
<evidence type="ECO:0000256" key="1">
    <source>
        <dbReference type="ARBA" id="ARBA00007169"/>
    </source>
</evidence>
<name>A0ABS9T979_9PSEU</name>
<dbReference type="GO" id="GO:0016787">
    <property type="term" value="F:hydrolase activity"/>
    <property type="evidence" value="ECO:0007669"/>
    <property type="project" value="UniProtKB-KW"/>
</dbReference>
<dbReference type="InterPro" id="IPR001031">
    <property type="entry name" value="Thioesterase"/>
</dbReference>
<comment type="caution">
    <text evidence="4">The sequence shown here is derived from an EMBL/GenBank/DDBJ whole genome shotgun (WGS) entry which is preliminary data.</text>
</comment>